<reference evidence="1 2" key="1">
    <citation type="journal article" date="2013" name="PLoS ONE">
        <title>Lactobacillus paracasei comparative genomics: towards species pan-genome definition and exploitation of diversity.</title>
        <authorList>
            <person name="Smokvina T."/>
            <person name="Wels M."/>
            <person name="Polka J."/>
            <person name="Chervaux C."/>
            <person name="Brisse S."/>
            <person name="Boekhorst J."/>
            <person name="van Hylckama Vlieg J.E."/>
            <person name="Siezen R.J."/>
        </authorList>
    </citation>
    <scope>NUCLEOTIDE SEQUENCE [LARGE SCALE GENOMIC DNA]</scope>
    <source>
        <strain evidence="1 2">Lpp126</strain>
    </source>
</reference>
<evidence type="ECO:0000313" key="1">
    <source>
        <dbReference type="EMBL" id="EPC73507.1"/>
    </source>
</evidence>
<comment type="caution">
    <text evidence="1">The sequence shown here is derived from an EMBL/GenBank/DDBJ whole genome shotgun (WGS) entry which is preliminary data.</text>
</comment>
<accession>S2R5M3</accession>
<protein>
    <submittedName>
        <fullName evidence="1">Uncharacterized protein</fullName>
    </submittedName>
</protein>
<name>S2R5M3_LACPA</name>
<evidence type="ECO:0000313" key="2">
    <source>
        <dbReference type="Proteomes" id="UP000014243"/>
    </source>
</evidence>
<sequence>MLFAAHLRDYEVVGQYTDKWGIGTILPGSVIR</sequence>
<dbReference type="EMBL" id="ANKC01000932">
    <property type="protein sequence ID" value="EPC73507.1"/>
    <property type="molecule type" value="Genomic_DNA"/>
</dbReference>
<proteinExistence type="predicted"/>
<dbReference type="PATRIC" id="fig|1256206.3.peg.2010"/>
<dbReference type="Proteomes" id="UP000014243">
    <property type="component" value="Unassembled WGS sequence"/>
</dbReference>
<dbReference type="AlphaFoldDB" id="S2R5M3"/>
<organism evidence="1 2">
    <name type="scientific">Lacticaseibacillus paracasei subsp. paracasei Lpp126</name>
    <dbReference type="NCBI Taxonomy" id="1256206"/>
    <lineage>
        <taxon>Bacteria</taxon>
        <taxon>Bacillati</taxon>
        <taxon>Bacillota</taxon>
        <taxon>Bacilli</taxon>
        <taxon>Lactobacillales</taxon>
        <taxon>Lactobacillaceae</taxon>
        <taxon>Lacticaseibacillus</taxon>
    </lineage>
</organism>
<gene>
    <name evidence="1" type="ORF">Lpp126_13112</name>
</gene>